<dbReference type="EMBL" id="BOOQ01000009">
    <property type="protein sequence ID" value="GII45160.1"/>
    <property type="molecule type" value="Genomic_DNA"/>
</dbReference>
<sequence length="101" mass="10652">MTPDPATLFKALKSANATTAENSDGTLHFEYAAKSKDGSSAMSGDVTLDADGRIAKVALAGRWQSTAKGRLDTGTFTATLELFDYGVKVKVKRPADVVKAK</sequence>
<dbReference type="Proteomes" id="UP000644610">
    <property type="component" value="Unassembled WGS sequence"/>
</dbReference>
<name>A0A8J3UIJ7_9ACTN</name>
<dbReference type="RefSeq" id="WP_203972788.1">
    <property type="nucleotide sequence ID" value="NZ_BAAAKY010000022.1"/>
</dbReference>
<reference evidence="1" key="1">
    <citation type="submission" date="2021-01" db="EMBL/GenBank/DDBJ databases">
        <title>Whole genome shotgun sequence of Planotetraspora silvatica NBRC 100141.</title>
        <authorList>
            <person name="Komaki H."/>
            <person name="Tamura T."/>
        </authorList>
    </citation>
    <scope>NUCLEOTIDE SEQUENCE</scope>
    <source>
        <strain evidence="1">NBRC 100141</strain>
    </source>
</reference>
<dbReference type="AlphaFoldDB" id="A0A8J3UIJ7"/>
<evidence type="ECO:0008006" key="3">
    <source>
        <dbReference type="Google" id="ProtNLM"/>
    </source>
</evidence>
<protein>
    <recommendedName>
        <fullName evidence="3">YceI family protein</fullName>
    </recommendedName>
</protein>
<organism evidence="1 2">
    <name type="scientific">Planotetraspora silvatica</name>
    <dbReference type="NCBI Taxonomy" id="234614"/>
    <lineage>
        <taxon>Bacteria</taxon>
        <taxon>Bacillati</taxon>
        <taxon>Actinomycetota</taxon>
        <taxon>Actinomycetes</taxon>
        <taxon>Streptosporangiales</taxon>
        <taxon>Streptosporangiaceae</taxon>
        <taxon>Planotetraspora</taxon>
    </lineage>
</organism>
<evidence type="ECO:0000313" key="2">
    <source>
        <dbReference type="Proteomes" id="UP000644610"/>
    </source>
</evidence>
<keyword evidence="2" id="KW-1185">Reference proteome</keyword>
<evidence type="ECO:0000313" key="1">
    <source>
        <dbReference type="EMBL" id="GII45160.1"/>
    </source>
</evidence>
<accession>A0A8J3UIJ7</accession>
<proteinExistence type="predicted"/>
<gene>
    <name evidence="1" type="ORF">Psi02_15840</name>
</gene>
<comment type="caution">
    <text evidence="1">The sequence shown here is derived from an EMBL/GenBank/DDBJ whole genome shotgun (WGS) entry which is preliminary data.</text>
</comment>